<dbReference type="EMBL" id="JAMXFA010000008">
    <property type="protein sequence ID" value="MCT7977617.1"/>
    <property type="molecule type" value="Genomic_DNA"/>
</dbReference>
<protein>
    <submittedName>
        <fullName evidence="1">Uncharacterized protein</fullName>
    </submittedName>
</protein>
<comment type="caution">
    <text evidence="1">The sequence shown here is derived from an EMBL/GenBank/DDBJ whole genome shotgun (WGS) entry which is preliminary data.</text>
</comment>
<dbReference type="Proteomes" id="UP001525961">
    <property type="component" value="Unassembled WGS sequence"/>
</dbReference>
<sequence>MLDFNPPNKPWKIPTLIANFTNRLEAIKFSFETILEFIELNQNKLDEERIDFIKPFLTKEETDTELKLKIELPLAQLPNLSKISKSGLNYRLSSPLVKRTFIISLVSEFDIFLSQLIRAIFYIKPEILNALDKQISFKQILEFDNLNSVKEHILEKEIETVLRESHTEHFKWLETKLGFNTLRKFDTKVWEDFIELTERRNLFVHCDGIVSSQYVKVCKENSVDNIKSIEVGKTLDVNKKYFHKAYSSIYEISIKLVHTIWRKLRPEEREEADNELNNLCVKLIAEEEYNLAIILLDFAFTEPIIKPANLQAKFLFTLNKAQTLKWSGQSSKVSELLNKQDWSVCSDEINLAKAVLLDEFDKAAKFMELIGNNPEKISIIHYRQWPIFKEFRGTQQFKETYQKIFNEPFEMLTEISPFIVEADKEEE</sequence>
<organism evidence="1 2">
    <name type="scientific">Laspinema olomoucense D3b</name>
    <dbReference type="NCBI Taxonomy" id="2953688"/>
    <lineage>
        <taxon>Bacteria</taxon>
        <taxon>Bacillati</taxon>
        <taxon>Cyanobacteriota</taxon>
        <taxon>Cyanophyceae</taxon>
        <taxon>Oscillatoriophycideae</taxon>
        <taxon>Oscillatoriales</taxon>
        <taxon>Laspinemataceae</taxon>
        <taxon>Laspinema</taxon>
        <taxon>Laspinema olomoucense</taxon>
    </lineage>
</organism>
<reference evidence="1 2" key="1">
    <citation type="journal article" date="2022" name="Front. Microbiol.">
        <title>High genomic differentiation and limited gene flow indicate recent cryptic speciation within the genus Laspinema (cyanobacteria).</title>
        <authorList>
            <person name="Stanojkovic A."/>
            <person name="Skoupy S."/>
            <person name="Skaloud P."/>
            <person name="Dvorak P."/>
        </authorList>
    </citation>
    <scope>NUCLEOTIDE SEQUENCE [LARGE SCALE GENOMIC DNA]</scope>
    <source>
        <strain evidence="1 2">D3b</strain>
    </source>
</reference>
<evidence type="ECO:0000313" key="2">
    <source>
        <dbReference type="Proteomes" id="UP001525961"/>
    </source>
</evidence>
<gene>
    <name evidence="1" type="ORF">NG792_07865</name>
</gene>
<name>A0ABT2N4K7_9CYAN</name>
<evidence type="ECO:0000313" key="1">
    <source>
        <dbReference type="EMBL" id="MCT7977617.1"/>
    </source>
</evidence>
<dbReference type="RefSeq" id="WP_261235078.1">
    <property type="nucleotide sequence ID" value="NZ_JAMXFA010000008.1"/>
</dbReference>
<keyword evidence="2" id="KW-1185">Reference proteome</keyword>
<accession>A0ABT2N4K7</accession>
<proteinExistence type="predicted"/>